<feature type="region of interest" description="Disordered" evidence="1">
    <location>
        <begin position="1"/>
        <end position="94"/>
    </location>
</feature>
<feature type="non-terminal residue" evidence="2">
    <location>
        <position position="1"/>
    </location>
</feature>
<sequence length="94" mass="10471">MTPTTRTKARANNSPQALGTPGPNVQNNPLLAHRGMAINATSHGTRRRSRAPIDGKTKPEAIQGRCHDNRTQLHGTCREKKTREENPEHTNLYH</sequence>
<feature type="compositionally biased region" description="Polar residues" evidence="1">
    <location>
        <begin position="1"/>
        <end position="29"/>
    </location>
</feature>
<evidence type="ECO:0000313" key="2">
    <source>
        <dbReference type="EMBL" id="RDX69520.1"/>
    </source>
</evidence>
<dbReference type="AlphaFoldDB" id="A0A371ETZ3"/>
<name>A0A371ETZ3_MUCPR</name>
<dbReference type="EMBL" id="QJKJ01012077">
    <property type="protein sequence ID" value="RDX69520.1"/>
    <property type="molecule type" value="Genomic_DNA"/>
</dbReference>
<feature type="compositionally biased region" description="Basic and acidic residues" evidence="1">
    <location>
        <begin position="51"/>
        <end position="88"/>
    </location>
</feature>
<organism evidence="2 3">
    <name type="scientific">Mucuna pruriens</name>
    <name type="common">Velvet bean</name>
    <name type="synonym">Dolichos pruriens</name>
    <dbReference type="NCBI Taxonomy" id="157652"/>
    <lineage>
        <taxon>Eukaryota</taxon>
        <taxon>Viridiplantae</taxon>
        <taxon>Streptophyta</taxon>
        <taxon>Embryophyta</taxon>
        <taxon>Tracheophyta</taxon>
        <taxon>Spermatophyta</taxon>
        <taxon>Magnoliopsida</taxon>
        <taxon>eudicotyledons</taxon>
        <taxon>Gunneridae</taxon>
        <taxon>Pentapetalae</taxon>
        <taxon>rosids</taxon>
        <taxon>fabids</taxon>
        <taxon>Fabales</taxon>
        <taxon>Fabaceae</taxon>
        <taxon>Papilionoideae</taxon>
        <taxon>50 kb inversion clade</taxon>
        <taxon>NPAAA clade</taxon>
        <taxon>indigoferoid/millettioid clade</taxon>
        <taxon>Phaseoleae</taxon>
        <taxon>Mucuna</taxon>
    </lineage>
</organism>
<keyword evidence="3" id="KW-1185">Reference proteome</keyword>
<accession>A0A371ETZ3</accession>
<proteinExistence type="predicted"/>
<evidence type="ECO:0000256" key="1">
    <source>
        <dbReference type="SAM" id="MobiDB-lite"/>
    </source>
</evidence>
<protein>
    <submittedName>
        <fullName evidence="2">Uncharacterized protein</fullName>
    </submittedName>
</protein>
<evidence type="ECO:0000313" key="3">
    <source>
        <dbReference type="Proteomes" id="UP000257109"/>
    </source>
</evidence>
<comment type="caution">
    <text evidence="2">The sequence shown here is derived from an EMBL/GenBank/DDBJ whole genome shotgun (WGS) entry which is preliminary data.</text>
</comment>
<reference evidence="2" key="1">
    <citation type="submission" date="2018-05" db="EMBL/GenBank/DDBJ databases">
        <title>Draft genome of Mucuna pruriens seed.</title>
        <authorList>
            <person name="Nnadi N.E."/>
            <person name="Vos R."/>
            <person name="Hasami M.H."/>
            <person name="Devisetty U.K."/>
            <person name="Aguiy J.C."/>
        </authorList>
    </citation>
    <scope>NUCLEOTIDE SEQUENCE [LARGE SCALE GENOMIC DNA]</scope>
    <source>
        <strain evidence="2">JCA_2017</strain>
    </source>
</reference>
<gene>
    <name evidence="2" type="ORF">CR513_51358</name>
</gene>
<dbReference type="Proteomes" id="UP000257109">
    <property type="component" value="Unassembled WGS sequence"/>
</dbReference>